<dbReference type="RefSeq" id="WP_295187772.1">
    <property type="nucleotide sequence ID" value="NZ_JAWJZA010000003.1"/>
</dbReference>
<dbReference type="EMBL" id="JAWJZB010000006">
    <property type="protein sequence ID" value="MDV5088348.1"/>
    <property type="molecule type" value="Genomic_DNA"/>
</dbReference>
<dbReference type="InterPro" id="IPR007341">
    <property type="entry name" value="Transgly_assoc"/>
</dbReference>
<protein>
    <submittedName>
        <fullName evidence="8">GlsB/YeaQ/YmgE family stress response membrane protein</fullName>
    </submittedName>
</protein>
<evidence type="ECO:0000313" key="8">
    <source>
        <dbReference type="EMBL" id="MDV5088348.1"/>
    </source>
</evidence>
<keyword evidence="5 7" id="KW-1133">Transmembrane helix</keyword>
<name>A0ABU3Z8V2_9FIRM</name>
<evidence type="ECO:0000313" key="9">
    <source>
        <dbReference type="Proteomes" id="UP001272515"/>
    </source>
</evidence>
<keyword evidence="6 7" id="KW-0472">Membrane</keyword>
<dbReference type="Pfam" id="PF04226">
    <property type="entry name" value="Transgly_assoc"/>
    <property type="match status" value="1"/>
</dbReference>
<organism evidence="8 9">
    <name type="scientific">Veillonella absiana</name>
    <dbReference type="NCBI Taxonomy" id="3079305"/>
    <lineage>
        <taxon>Bacteria</taxon>
        <taxon>Bacillati</taxon>
        <taxon>Bacillota</taxon>
        <taxon>Negativicutes</taxon>
        <taxon>Veillonellales</taxon>
        <taxon>Veillonellaceae</taxon>
        <taxon>Veillonella</taxon>
    </lineage>
</organism>
<dbReference type="Proteomes" id="UP001272515">
    <property type="component" value="Unassembled WGS sequence"/>
</dbReference>
<gene>
    <name evidence="8" type="ORF">RVY80_05740</name>
</gene>
<feature type="transmembrane region" description="Helical" evidence="7">
    <location>
        <begin position="6"/>
        <end position="23"/>
    </location>
</feature>
<dbReference type="PANTHER" id="PTHR33884">
    <property type="entry name" value="UPF0410 PROTEIN YMGE"/>
    <property type="match status" value="1"/>
</dbReference>
<comment type="caution">
    <text evidence="8">The sequence shown here is derived from an EMBL/GenBank/DDBJ whole genome shotgun (WGS) entry which is preliminary data.</text>
</comment>
<sequence>MGFISWIIIGGLAGYIASIFMKTEEKMGKIANTAAGVVGGTAANYVLGKFGIAGLDGFGIQSLVVCIIGAAVVIGIVKVIKK</sequence>
<evidence type="ECO:0000256" key="2">
    <source>
        <dbReference type="ARBA" id="ARBA00011006"/>
    </source>
</evidence>
<dbReference type="PANTHER" id="PTHR33884:SF3">
    <property type="entry name" value="UPF0410 PROTEIN YMGE"/>
    <property type="match status" value="1"/>
</dbReference>
<reference evidence="8 9" key="1">
    <citation type="submission" date="2023-10" db="EMBL/GenBank/DDBJ databases">
        <title>Veillonella sp. nov., isolated from a pig farm feces dump.</title>
        <authorList>
            <person name="Chang Y.-H."/>
        </authorList>
    </citation>
    <scope>NUCLEOTIDE SEQUENCE [LARGE SCALE GENOMIC DNA]</scope>
    <source>
        <strain evidence="8 9">YH-vei2233</strain>
    </source>
</reference>
<comment type="similarity">
    <text evidence="2">Belongs to the UPF0410 family.</text>
</comment>
<keyword evidence="4 7" id="KW-0812">Transmembrane</keyword>
<keyword evidence="3" id="KW-1003">Cell membrane</keyword>
<feature type="transmembrane region" description="Helical" evidence="7">
    <location>
        <begin position="30"/>
        <end position="47"/>
    </location>
</feature>
<comment type="subcellular location">
    <subcellularLocation>
        <location evidence="1">Cell membrane</location>
        <topology evidence="1">Multi-pass membrane protein</topology>
    </subcellularLocation>
</comment>
<evidence type="ECO:0000256" key="4">
    <source>
        <dbReference type="ARBA" id="ARBA00022692"/>
    </source>
</evidence>
<evidence type="ECO:0000256" key="3">
    <source>
        <dbReference type="ARBA" id="ARBA00022475"/>
    </source>
</evidence>
<evidence type="ECO:0000256" key="5">
    <source>
        <dbReference type="ARBA" id="ARBA00022989"/>
    </source>
</evidence>
<feature type="transmembrane region" description="Helical" evidence="7">
    <location>
        <begin position="59"/>
        <end position="80"/>
    </location>
</feature>
<keyword evidence="9" id="KW-1185">Reference proteome</keyword>
<evidence type="ECO:0000256" key="6">
    <source>
        <dbReference type="ARBA" id="ARBA00023136"/>
    </source>
</evidence>
<accession>A0ABU3Z8V2</accession>
<proteinExistence type="inferred from homology"/>
<evidence type="ECO:0000256" key="1">
    <source>
        <dbReference type="ARBA" id="ARBA00004651"/>
    </source>
</evidence>
<evidence type="ECO:0000256" key="7">
    <source>
        <dbReference type="SAM" id="Phobius"/>
    </source>
</evidence>